<accession>A0A2N8PYM1</accession>
<dbReference type="EMBL" id="RYZS01000001">
    <property type="protein sequence ID" value="RVU96612.1"/>
    <property type="molecule type" value="Genomic_DNA"/>
</dbReference>
<sequence>MDFIDRIKDSINTIAGLPIKIRKGYLSADESLVIYPLPGGQVITEFYDGIKDQQLNYEIAMKSKDGDKIEQALWLISDYLEQLEEITSSNNSFEFNNLTISSKPFINDADEQGWFVFLLDFQVKLTTFKGEK</sequence>
<proteinExistence type="predicted"/>
<dbReference type="RefSeq" id="WP_070621460.1">
    <property type="nucleotide sequence ID" value="NZ_CAAKOH010000202.1"/>
</dbReference>
<organism evidence="1 2">
    <name type="scientific">Enterococcus avium</name>
    <name type="common">Streptococcus avium</name>
    <dbReference type="NCBI Taxonomy" id="33945"/>
    <lineage>
        <taxon>Bacteria</taxon>
        <taxon>Bacillati</taxon>
        <taxon>Bacillota</taxon>
        <taxon>Bacilli</taxon>
        <taxon>Lactobacillales</taxon>
        <taxon>Enterococcaceae</taxon>
        <taxon>Enterococcus</taxon>
    </lineage>
</organism>
<comment type="caution">
    <text evidence="1">The sequence shown here is derived from an EMBL/GenBank/DDBJ whole genome shotgun (WGS) entry which is preliminary data.</text>
</comment>
<dbReference type="InterPro" id="IPR024411">
    <property type="entry name" value="Tail_terminator_phage"/>
</dbReference>
<evidence type="ECO:0000313" key="1">
    <source>
        <dbReference type="EMBL" id="RVU96612.1"/>
    </source>
</evidence>
<evidence type="ECO:0000313" key="2">
    <source>
        <dbReference type="Proteomes" id="UP000288388"/>
    </source>
</evidence>
<dbReference type="Proteomes" id="UP000288388">
    <property type="component" value="Unassembled WGS sequence"/>
</dbReference>
<gene>
    <name evidence="1" type="ORF">EK398_16990</name>
</gene>
<name>A0A2N8PYM1_ENTAV</name>
<reference evidence="1 2" key="1">
    <citation type="submission" date="2018-12" db="EMBL/GenBank/DDBJ databases">
        <title>A novel vanA-carrying plasmid in a clinical isolate of Enterococcus avium.</title>
        <authorList>
            <person name="Bernasconi O.J."/>
            <person name="Luzzaro F."/>
            <person name="Endimiani A."/>
        </authorList>
    </citation>
    <scope>NUCLEOTIDE SEQUENCE [LARGE SCALE GENOMIC DNA]</scope>
    <source>
        <strain evidence="1 2">LC0559/18</strain>
    </source>
</reference>
<dbReference type="AlphaFoldDB" id="A0A2N8PYM1"/>
<dbReference type="Pfam" id="PF12691">
    <property type="entry name" value="Phage_tail_terminator_6"/>
    <property type="match status" value="1"/>
</dbReference>
<protein>
    <submittedName>
        <fullName evidence="1">Capsid protein</fullName>
    </submittedName>
</protein>